<dbReference type="AlphaFoldDB" id="A0A131YXC3"/>
<dbReference type="Pfam" id="PF26466">
    <property type="entry name" value="DNA_primase_lrg_N"/>
    <property type="match status" value="1"/>
</dbReference>
<evidence type="ECO:0000256" key="1">
    <source>
        <dbReference type="ARBA" id="ARBA00001966"/>
    </source>
</evidence>
<evidence type="ECO:0000256" key="7">
    <source>
        <dbReference type="ARBA" id="ARBA00023014"/>
    </source>
</evidence>
<dbReference type="GO" id="GO:0005658">
    <property type="term" value="C:alpha DNA polymerase:primase complex"/>
    <property type="evidence" value="ECO:0007669"/>
    <property type="project" value="TreeGrafter"/>
</dbReference>
<evidence type="ECO:0000256" key="3">
    <source>
        <dbReference type="ARBA" id="ARBA00022515"/>
    </source>
</evidence>
<evidence type="ECO:0000313" key="9">
    <source>
        <dbReference type="EMBL" id="JAP83145.1"/>
    </source>
</evidence>
<feature type="domain" description="DNA primase large subunit C-terminal" evidence="8">
    <location>
        <begin position="254"/>
        <end position="394"/>
    </location>
</feature>
<dbReference type="EMBL" id="GEDV01005412">
    <property type="protein sequence ID" value="JAP83145.1"/>
    <property type="molecule type" value="Transcribed_RNA"/>
</dbReference>
<accession>A0A131YXC3</accession>
<evidence type="ECO:0000256" key="5">
    <source>
        <dbReference type="ARBA" id="ARBA00022723"/>
    </source>
</evidence>
<reference evidence="9" key="1">
    <citation type="journal article" date="2016" name="Ticks Tick Borne Dis.">
        <title>De novo assembly and annotation of the salivary gland transcriptome of Rhipicephalus appendiculatus male and female ticks during blood feeding.</title>
        <authorList>
            <person name="de Castro M.H."/>
            <person name="de Klerk D."/>
            <person name="Pienaar R."/>
            <person name="Latif A.A."/>
            <person name="Rees D.J."/>
            <person name="Mans B.J."/>
        </authorList>
    </citation>
    <scope>NUCLEOTIDE SEQUENCE</scope>
    <source>
        <tissue evidence="9">Salivary glands</tissue>
    </source>
</reference>
<dbReference type="InterPro" id="IPR007238">
    <property type="entry name" value="DNA_primase_lsu_euk/arc"/>
</dbReference>
<keyword evidence="7" id="KW-0411">Iron-sulfur</keyword>
<proteinExistence type="predicted"/>
<keyword evidence="6" id="KW-0408">Iron</keyword>
<evidence type="ECO:0000256" key="4">
    <source>
        <dbReference type="ARBA" id="ARBA00022705"/>
    </source>
</evidence>
<keyword evidence="5" id="KW-0479">Metal-binding</keyword>
<protein>
    <submittedName>
        <fullName evidence="9">DNA primase large subunit</fullName>
    </submittedName>
</protein>
<dbReference type="GO" id="GO:0006269">
    <property type="term" value="P:DNA replication, synthesis of primer"/>
    <property type="evidence" value="ECO:0007669"/>
    <property type="project" value="UniProtKB-KW"/>
</dbReference>
<evidence type="ECO:0000259" key="8">
    <source>
        <dbReference type="Pfam" id="PF04104"/>
    </source>
</evidence>
<evidence type="ECO:0000256" key="2">
    <source>
        <dbReference type="ARBA" id="ARBA00022485"/>
    </source>
</evidence>
<keyword evidence="4" id="KW-0235">DNA replication</keyword>
<dbReference type="PANTHER" id="PTHR10537:SF3">
    <property type="entry name" value="DNA PRIMASE LARGE SUBUNIT"/>
    <property type="match status" value="1"/>
</dbReference>
<dbReference type="InterPro" id="IPR058560">
    <property type="entry name" value="DNA_primase_C"/>
</dbReference>
<dbReference type="GO" id="GO:0006270">
    <property type="term" value="P:DNA replication initiation"/>
    <property type="evidence" value="ECO:0007669"/>
    <property type="project" value="TreeGrafter"/>
</dbReference>
<name>A0A131YXC3_RHIAP</name>
<dbReference type="PANTHER" id="PTHR10537">
    <property type="entry name" value="DNA PRIMASE LARGE SUBUNIT"/>
    <property type="match status" value="1"/>
</dbReference>
<sequence length="444" mass="51204">MVFYLMYPDGNVDLELLCNICHLRLAIMMKIARCEGNIDAVRSVLEQDDTCHECLVEGSRQDSVSHFFLRLLLCPFKSALNTVVQAESMLFQCRFEVLNWDERRAIIERAFSESNELLRCNINQQFRDTLTTLTKVLDATLKNWSRIVEAKKFSVNVPFEHALSLVSARRVILQAGDAIIQEHHLPEFLAGMFQAACEQGTAHFKRSARFRTLHQDERMVELRQSLRAAFEAQRGYFMMGSPLKADEVDSQAAVYFPPCMSALYATLKRDRRLAHQDRFVFSLFLKEIGLDLKEAIEFWSRHYVEPPGKNATCSHTWQANTSRLMYSVRHMYGQEGRRVDYSAHGCAQVQDNSLCPFTTDKFQAIYGEKQVQDMEDIVQLCENKQYIAACKLHMGRIGKQLASEMVLQAEPFETRDANYLQEPLVGIHKPSQFYFYIRKLTGLS</sequence>
<dbReference type="GO" id="GO:0046872">
    <property type="term" value="F:metal ion binding"/>
    <property type="evidence" value="ECO:0007669"/>
    <property type="project" value="UniProtKB-KW"/>
</dbReference>
<dbReference type="Gene3D" id="1.20.930.80">
    <property type="match status" value="1"/>
</dbReference>
<dbReference type="Pfam" id="PF04104">
    <property type="entry name" value="DNA_primase_lrg"/>
    <property type="match status" value="1"/>
</dbReference>
<keyword evidence="3" id="KW-0639">Primosome</keyword>
<evidence type="ECO:0000256" key="6">
    <source>
        <dbReference type="ARBA" id="ARBA00023004"/>
    </source>
</evidence>
<dbReference type="GO" id="GO:0051539">
    <property type="term" value="F:4 iron, 4 sulfur cluster binding"/>
    <property type="evidence" value="ECO:0007669"/>
    <property type="project" value="UniProtKB-KW"/>
</dbReference>
<comment type="cofactor">
    <cofactor evidence="1">
        <name>[4Fe-4S] cluster</name>
        <dbReference type="ChEBI" id="CHEBI:49883"/>
    </cofactor>
</comment>
<organism evidence="9">
    <name type="scientific">Rhipicephalus appendiculatus</name>
    <name type="common">Brown ear tick</name>
    <dbReference type="NCBI Taxonomy" id="34631"/>
    <lineage>
        <taxon>Eukaryota</taxon>
        <taxon>Metazoa</taxon>
        <taxon>Ecdysozoa</taxon>
        <taxon>Arthropoda</taxon>
        <taxon>Chelicerata</taxon>
        <taxon>Arachnida</taxon>
        <taxon>Acari</taxon>
        <taxon>Parasitiformes</taxon>
        <taxon>Ixodida</taxon>
        <taxon>Ixodoidea</taxon>
        <taxon>Ixodidae</taxon>
        <taxon>Rhipicephalinae</taxon>
        <taxon>Rhipicephalus</taxon>
        <taxon>Rhipicephalus</taxon>
    </lineage>
</organism>
<keyword evidence="2" id="KW-0004">4Fe-4S</keyword>